<evidence type="ECO:0000313" key="10">
    <source>
        <dbReference type="Proteomes" id="UP000039021"/>
    </source>
</evidence>
<evidence type="ECO:0000313" key="15">
    <source>
        <dbReference type="Proteomes" id="UP000050164"/>
    </source>
</evidence>
<name>A0A0T9DSP9_MYCTX</name>
<dbReference type="Proteomes" id="UP000039021">
    <property type="component" value="Unassembled WGS sequence"/>
</dbReference>
<dbReference type="EMBL" id="CNFT01000597">
    <property type="protein sequence ID" value="CKR98634.1"/>
    <property type="molecule type" value="Genomic_DNA"/>
</dbReference>
<reference evidence="8" key="3">
    <citation type="submission" date="2015-03" db="EMBL/GenBank/DDBJ databases">
        <authorList>
            <consortium name="Pathogen Informatics"/>
            <person name="Murphy D."/>
        </authorList>
    </citation>
    <scope>NUCLEOTIDE SEQUENCE</scope>
    <source>
        <strain evidence="8">N09902308</strain>
    </source>
</reference>
<evidence type="ECO:0000313" key="14">
    <source>
        <dbReference type="Proteomes" id="UP000048289"/>
    </source>
</evidence>
<evidence type="ECO:0000313" key="12">
    <source>
        <dbReference type="Proteomes" id="UP000044938"/>
    </source>
</evidence>
<feature type="compositionally biased region" description="Polar residues" evidence="1">
    <location>
        <begin position="57"/>
        <end position="66"/>
    </location>
</feature>
<evidence type="ECO:0000313" key="13">
    <source>
        <dbReference type="Proteomes" id="UP000046680"/>
    </source>
</evidence>
<sequence>MHTGRVDQPGASETFPTEERHRGNESADQQRSPVVRQYVFAVGIGVVQPDDGEAQRECQQQTTDQVDSLGLRAAVV</sequence>
<organism evidence="6 9">
    <name type="scientific">Mycobacterium tuberculosis</name>
    <dbReference type="NCBI Taxonomy" id="1773"/>
    <lineage>
        <taxon>Bacteria</taxon>
        <taxon>Bacillati</taxon>
        <taxon>Actinomycetota</taxon>
        <taxon>Actinomycetes</taxon>
        <taxon>Mycobacteriales</taxon>
        <taxon>Mycobacteriaceae</taxon>
        <taxon>Mycobacterium</taxon>
        <taxon>Mycobacterium tuberculosis complex</taxon>
    </lineage>
</organism>
<accession>A0A0T9DSP9</accession>
<dbReference type="EMBL" id="CSBK01000185">
    <property type="protein sequence ID" value="COX06827.1"/>
    <property type="molecule type" value="Genomic_DNA"/>
</dbReference>
<evidence type="ECO:0000313" key="5">
    <source>
        <dbReference type="EMBL" id="CNW02587.1"/>
    </source>
</evidence>
<reference evidence="9 10" key="1">
    <citation type="submission" date="2015-03" db="EMBL/GenBank/DDBJ databases">
        <authorList>
            <consortium name="Pathogen Informatics"/>
        </authorList>
    </citation>
    <scope>NUCLEOTIDE SEQUENCE [LARGE SCALE GENOMIC DNA]</scope>
    <source>
        <strain evidence="4 15">Bir 185</strain>
        <strain evidence="3 13">C09601061</strain>
        <strain evidence="5 11">D00501624</strain>
        <strain evidence="2 14">G09901357</strain>
        <strain evidence="9">K00500041</strain>
        <strain evidence="7 12">M09401471</strain>
        <strain evidence="10">N09902308</strain>
    </source>
</reference>
<evidence type="ECO:0000256" key="1">
    <source>
        <dbReference type="SAM" id="MobiDB-lite"/>
    </source>
</evidence>
<evidence type="ECO:0000313" key="6">
    <source>
        <dbReference type="EMBL" id="COV19574.1"/>
    </source>
</evidence>
<evidence type="ECO:0000313" key="9">
    <source>
        <dbReference type="Proteomes" id="UP000038802"/>
    </source>
</evidence>
<dbReference type="EMBL" id="CQQC01001526">
    <property type="protein sequence ID" value="CNW02587.1"/>
    <property type="molecule type" value="Genomic_DNA"/>
</dbReference>
<evidence type="ECO:0000313" key="11">
    <source>
        <dbReference type="Proteomes" id="UP000039217"/>
    </source>
</evidence>
<dbReference type="AlphaFoldDB" id="A0A0T9DSP9"/>
<gene>
    <name evidence="3" type="ORF">ERS007657_01046</name>
    <name evidence="5" type="ORF">ERS007661_03441</name>
    <name evidence="2" type="ORF">ERS007681_00348</name>
    <name evidence="6" type="ORF">ERS007703_00787</name>
    <name evidence="7" type="ORF">ERS007720_00373</name>
    <name evidence="8" type="ORF">ERS007739_00613</name>
    <name evidence="4" type="ORF">ERS027659_02477</name>
</gene>
<dbReference type="EMBL" id="CGCX01000286">
    <property type="protein sequence ID" value="CFR71862.1"/>
    <property type="molecule type" value="Genomic_DNA"/>
</dbReference>
<dbReference type="Proteomes" id="UP000050164">
    <property type="component" value="Unassembled WGS sequence"/>
</dbReference>
<dbReference type="Proteomes" id="UP000038802">
    <property type="component" value="Unassembled WGS sequence"/>
</dbReference>
<evidence type="ECO:0000313" key="7">
    <source>
        <dbReference type="EMBL" id="COV50920.1"/>
    </source>
</evidence>
<dbReference type="Proteomes" id="UP000046680">
    <property type="component" value="Unassembled WGS sequence"/>
</dbReference>
<evidence type="ECO:0000313" key="8">
    <source>
        <dbReference type="EMBL" id="COX06827.1"/>
    </source>
</evidence>
<feature type="region of interest" description="Disordered" evidence="1">
    <location>
        <begin position="51"/>
        <end position="76"/>
    </location>
</feature>
<feature type="region of interest" description="Disordered" evidence="1">
    <location>
        <begin position="1"/>
        <end position="34"/>
    </location>
</feature>
<reference evidence="6" key="2">
    <citation type="submission" date="2015-03" db="EMBL/GenBank/DDBJ databases">
        <authorList>
            <person name="Murphy D."/>
        </authorList>
    </citation>
    <scope>NUCLEOTIDE SEQUENCE [LARGE SCALE GENOMIC DNA]</scope>
    <source>
        <strain evidence="6">K00500041</strain>
    </source>
</reference>
<protein>
    <submittedName>
        <fullName evidence="6">Uncharacterized protein</fullName>
    </submittedName>
</protein>
<dbReference type="Proteomes" id="UP000039217">
    <property type="component" value="Unassembled WGS sequence"/>
</dbReference>
<evidence type="ECO:0000313" key="4">
    <source>
        <dbReference type="EMBL" id="CKR98634.1"/>
    </source>
</evidence>
<dbReference type="EMBL" id="CSAJ01000025">
    <property type="protein sequence ID" value="COV50920.1"/>
    <property type="molecule type" value="Genomic_DNA"/>
</dbReference>
<evidence type="ECO:0000313" key="2">
    <source>
        <dbReference type="EMBL" id="CFE35665.1"/>
    </source>
</evidence>
<dbReference type="EMBL" id="CSAE01000053">
    <property type="protein sequence ID" value="COV19574.1"/>
    <property type="molecule type" value="Genomic_DNA"/>
</dbReference>
<dbReference type="Proteomes" id="UP000048289">
    <property type="component" value="Unassembled WGS sequence"/>
</dbReference>
<dbReference type="Proteomes" id="UP000044938">
    <property type="component" value="Unassembled WGS sequence"/>
</dbReference>
<proteinExistence type="predicted"/>
<evidence type="ECO:0000313" key="3">
    <source>
        <dbReference type="EMBL" id="CFR71862.1"/>
    </source>
</evidence>
<dbReference type="EMBL" id="CFOE01000022">
    <property type="protein sequence ID" value="CFE35665.1"/>
    <property type="molecule type" value="Genomic_DNA"/>
</dbReference>